<dbReference type="GO" id="GO:0016051">
    <property type="term" value="P:carbohydrate biosynthetic process"/>
    <property type="evidence" value="ECO:0007669"/>
    <property type="project" value="InterPro"/>
</dbReference>
<dbReference type="Proteomes" id="UP000001522">
    <property type="component" value="Chromosome"/>
</dbReference>
<dbReference type="SMART" id="SM00858">
    <property type="entry name" value="SAF"/>
    <property type="match status" value="1"/>
</dbReference>
<dbReference type="GO" id="GO:0006047">
    <property type="term" value="P:UDP-N-acetylglucosamine metabolic process"/>
    <property type="evidence" value="ECO:0007669"/>
    <property type="project" value="InterPro"/>
</dbReference>
<gene>
    <name evidence="2" type="ordered locus">HMU06150</name>
</gene>
<keyword evidence="3" id="KW-1185">Reference proteome</keyword>
<accession>D3UHA4</accession>
<dbReference type="Pfam" id="PF02350">
    <property type="entry name" value="Epimerase_2"/>
    <property type="match status" value="1"/>
</dbReference>
<dbReference type="GO" id="GO:0047444">
    <property type="term" value="F:N-acylneuraminate-9-phosphate synthase activity"/>
    <property type="evidence" value="ECO:0007669"/>
    <property type="project" value="TreeGrafter"/>
</dbReference>
<dbReference type="Gene3D" id="3.40.50.2000">
    <property type="entry name" value="Glycogen Phosphorylase B"/>
    <property type="match status" value="2"/>
</dbReference>
<dbReference type="Gene3D" id="3.20.20.70">
    <property type="entry name" value="Aldolase class I"/>
    <property type="match status" value="1"/>
</dbReference>
<dbReference type="KEGG" id="hms:HMU06150"/>
<dbReference type="Pfam" id="PF08666">
    <property type="entry name" value="SAF"/>
    <property type="match status" value="1"/>
</dbReference>
<evidence type="ECO:0000313" key="3">
    <source>
        <dbReference type="Proteomes" id="UP000001522"/>
    </source>
</evidence>
<dbReference type="InterPro" id="IPR013974">
    <property type="entry name" value="SAF"/>
</dbReference>
<reference evidence="2 3" key="1">
    <citation type="journal article" date="2010" name="BMC Genomics">
        <title>Comparative genomics and proteomics of Helicobacter mustelae, an ulcerogenic and carcinogenic gastric pathogen.</title>
        <authorList>
            <person name="O'Toole P.W."/>
            <person name="Snelling W.J."/>
            <person name="Canchaya C."/>
            <person name="Forde B.M."/>
            <person name="Hardie K.R."/>
            <person name="Josenhans C."/>
            <person name="Graham R.L.J."/>
            <person name="McMullan G."/>
            <person name="Parkhill J."/>
            <person name="Belda E."/>
            <person name="Bentley S.D."/>
        </authorList>
    </citation>
    <scope>NUCLEOTIDE SEQUENCE [LARGE SCALE GENOMIC DNA]</scope>
    <source>
        <strain evidence="3">ATCC 43772 / LMG 18044 / NCTC 12198 / 12198</strain>
    </source>
</reference>
<protein>
    <submittedName>
        <fullName evidence="2">Putative N-acetylneuraminic acid synthetase</fullName>
    </submittedName>
</protein>
<dbReference type="GO" id="GO:0004553">
    <property type="term" value="F:hydrolase activity, hydrolyzing O-glycosyl compounds"/>
    <property type="evidence" value="ECO:0007669"/>
    <property type="project" value="InterPro"/>
</dbReference>
<dbReference type="SUPFAM" id="SSF53756">
    <property type="entry name" value="UDP-Glycosyltransferase/glycogen phosphorylase"/>
    <property type="match status" value="1"/>
</dbReference>
<dbReference type="STRING" id="679897.HMU06150"/>
<dbReference type="Pfam" id="PF03102">
    <property type="entry name" value="NeuB"/>
    <property type="match status" value="1"/>
</dbReference>
<dbReference type="PROSITE" id="PS50844">
    <property type="entry name" value="AFP_LIKE"/>
    <property type="match status" value="1"/>
</dbReference>
<dbReference type="HOGENOM" id="CLU_364392_0_0_7"/>
<dbReference type="PANTHER" id="PTHR42966">
    <property type="entry name" value="N-ACETYLNEURAMINATE SYNTHASE"/>
    <property type="match status" value="1"/>
</dbReference>
<dbReference type="InterPro" id="IPR013785">
    <property type="entry name" value="Aldolase_TIM"/>
</dbReference>
<dbReference type="eggNOG" id="COG0381">
    <property type="taxonomic scope" value="Bacteria"/>
</dbReference>
<dbReference type="InterPro" id="IPR057736">
    <property type="entry name" value="SAF_PseI/NeuA/NeuB"/>
</dbReference>
<dbReference type="SUPFAM" id="SSF51269">
    <property type="entry name" value="AFP III-like domain"/>
    <property type="match status" value="1"/>
</dbReference>
<name>D3UHA4_HELM1</name>
<dbReference type="PANTHER" id="PTHR42966:SF1">
    <property type="entry name" value="SIALIC ACID SYNTHASE"/>
    <property type="match status" value="1"/>
</dbReference>
<dbReference type="EMBL" id="FN555004">
    <property type="protein sequence ID" value="CBG39876.1"/>
    <property type="molecule type" value="Genomic_DNA"/>
</dbReference>
<proteinExistence type="predicted"/>
<organism evidence="2 3">
    <name type="scientific">Helicobacter mustelae (strain ATCC 43772 / CCUG 25715 / CIP 103759 / LMG 18044 / NCTC 12198 / R85-136P)</name>
    <name type="common">Campylobacter mustelae</name>
    <dbReference type="NCBI Taxonomy" id="679897"/>
    <lineage>
        <taxon>Bacteria</taxon>
        <taxon>Pseudomonadati</taxon>
        <taxon>Campylobacterota</taxon>
        <taxon>Epsilonproteobacteria</taxon>
        <taxon>Campylobacterales</taxon>
        <taxon>Helicobacteraceae</taxon>
        <taxon>Helicobacter</taxon>
    </lineage>
</organism>
<feature type="domain" description="AFP-like" evidence="1">
    <location>
        <begin position="315"/>
        <end position="374"/>
    </location>
</feature>
<dbReference type="InterPro" id="IPR051690">
    <property type="entry name" value="PseI-like"/>
</dbReference>
<dbReference type="InterPro" id="IPR003331">
    <property type="entry name" value="UDP_GlcNAc_Epimerase_2_dom"/>
</dbReference>
<dbReference type="InterPro" id="IPR013132">
    <property type="entry name" value="PseI/NeuA/B-like_N"/>
</dbReference>
<dbReference type="CDD" id="cd11615">
    <property type="entry name" value="SAF_NeuB_like"/>
    <property type="match status" value="1"/>
</dbReference>
<dbReference type="InterPro" id="IPR006190">
    <property type="entry name" value="SAF_AFP_Neu5Ac"/>
</dbReference>
<dbReference type="eggNOG" id="COG2089">
    <property type="taxonomic scope" value="Bacteria"/>
</dbReference>
<evidence type="ECO:0000259" key="1">
    <source>
        <dbReference type="PROSITE" id="PS50844"/>
    </source>
</evidence>
<evidence type="ECO:0000313" key="2">
    <source>
        <dbReference type="EMBL" id="CBG39876.1"/>
    </source>
</evidence>
<dbReference type="InterPro" id="IPR036732">
    <property type="entry name" value="AFP_Neu5c_C_sf"/>
</dbReference>
<dbReference type="Gene3D" id="3.90.1210.10">
    <property type="entry name" value="Antifreeze-like/N-acetylneuraminic acid synthase C-terminal domain"/>
    <property type="match status" value="1"/>
</dbReference>
<dbReference type="InterPro" id="IPR020004">
    <property type="entry name" value="UDP-GlcNAc_Epase"/>
</dbReference>
<dbReference type="AlphaFoldDB" id="D3UHA4"/>
<dbReference type="NCBIfam" id="TIGR03568">
    <property type="entry name" value="NeuC_NnaA"/>
    <property type="match status" value="1"/>
</dbReference>
<sequence>MGWRYFAAINDKNFLLQFIQTTKNSITMQTLKIQHRKIGKDFPPLVIAELGINHNGSLEIAKQMVDAAKRAGVELIKHQTHIIQDEMSSLAKHVIPGNSDKSIYEIMRSCALSEKDEIALKEYIESQGMIFLSTPFSRAGADRLEKMGVSAYKIGSGEMNNTPLIKHIASFGKPMIVSTGMNDLKSVKKTVAILKESGVSFALLHTTNLYPTPPHLVRLGAMQSLMQAFPDIPIGLSDHTQNNNACKSAIALGACIIERHFTDHKNRTGPDIPCSMDEEEARDLIISAKEIFAMRGGEKEPAKEEQVTMDFAFATCVSIAPIKKGEKFSMQNLWVKRPGIGEIKARDFEEILGKTAICDIPSDTHLTWEMIEGKERERETSMGVGVKKKIVFLTGTRADWGKIKSLIQEVKNSLLFEYKIFACGMHLLESYGNTYLEIFKDGFESVVLGKPYTNAKAMDLALSHTIEHFSTFVQNYKPDMIVVHGDRLEALAGSIVGAFQNIIVSHIEGGEVSGSVDESLRHSISKIAHLHFVAKEEAKTRLLQLGEKENHIFVIGSPDIDTMLSKNLPSLESIKEHYYQIKQLKGEGYGIFLYHSVTTELENLESDISSCLQALKASKIPYIIIYPNNDPGSQTIIKHIHTLQDPEQFAVFPSIKFECFLTLLKHAKFLIGNSSAGIREAPIYGVPAINIGTRQEGRYDKNTPHIFSVPAQKEEILRAIQDVQNLPRFPPKLDFGRGDSAKLFLQILKDKKIWKTKLQKKFIDLS</sequence>
<dbReference type="SUPFAM" id="SSF51569">
    <property type="entry name" value="Aldolase"/>
    <property type="match status" value="1"/>
</dbReference>